<dbReference type="GO" id="GO:0071933">
    <property type="term" value="F:Arp2/3 complex binding"/>
    <property type="evidence" value="ECO:0007669"/>
    <property type="project" value="InterPro"/>
</dbReference>
<proteinExistence type="inferred from homology"/>
<keyword evidence="4" id="KW-1185">Reference proteome</keyword>
<feature type="domain" description="ADF-H" evidence="2">
    <location>
        <begin position="2"/>
        <end position="144"/>
    </location>
</feature>
<feature type="non-terminal residue" evidence="3">
    <location>
        <position position="1"/>
    </location>
</feature>
<dbReference type="GO" id="GO:0030479">
    <property type="term" value="C:actin cortical patch"/>
    <property type="evidence" value="ECO:0007669"/>
    <property type="project" value="TreeGrafter"/>
</dbReference>
<dbReference type="InterPro" id="IPR002108">
    <property type="entry name" value="ADF-H"/>
</dbReference>
<evidence type="ECO:0000313" key="4">
    <source>
        <dbReference type="Proteomes" id="UP000054248"/>
    </source>
</evidence>
<evidence type="ECO:0000313" key="3">
    <source>
        <dbReference type="EMBL" id="KIO20546.1"/>
    </source>
</evidence>
<reference evidence="3 4" key="1">
    <citation type="submission" date="2014-04" db="EMBL/GenBank/DDBJ databases">
        <authorList>
            <consortium name="DOE Joint Genome Institute"/>
            <person name="Kuo A."/>
            <person name="Girlanda M."/>
            <person name="Perotto S."/>
            <person name="Kohler A."/>
            <person name="Nagy L.G."/>
            <person name="Floudas D."/>
            <person name="Copeland A."/>
            <person name="Barry K.W."/>
            <person name="Cichocki N."/>
            <person name="Veneault-Fourrey C."/>
            <person name="LaButti K."/>
            <person name="Lindquist E.A."/>
            <person name="Lipzen A."/>
            <person name="Lundell T."/>
            <person name="Morin E."/>
            <person name="Murat C."/>
            <person name="Sun H."/>
            <person name="Tunlid A."/>
            <person name="Henrissat B."/>
            <person name="Grigoriev I.V."/>
            <person name="Hibbett D.S."/>
            <person name="Martin F."/>
            <person name="Nordberg H.P."/>
            <person name="Cantor M.N."/>
            <person name="Hua S.X."/>
        </authorList>
    </citation>
    <scope>NUCLEOTIDE SEQUENCE [LARGE SCALE GENOMIC DNA]</scope>
    <source>
        <strain evidence="3 4">MUT 4182</strain>
    </source>
</reference>
<dbReference type="InterPro" id="IPR011171">
    <property type="entry name" value="GMF"/>
</dbReference>
<dbReference type="EMBL" id="KN823170">
    <property type="protein sequence ID" value="KIO20546.1"/>
    <property type="molecule type" value="Genomic_DNA"/>
</dbReference>
<dbReference type="SUPFAM" id="SSF55753">
    <property type="entry name" value="Actin depolymerizing proteins"/>
    <property type="match status" value="1"/>
</dbReference>
<dbReference type="HOGENOM" id="CLU_087056_1_1_1"/>
<protein>
    <recommendedName>
        <fullName evidence="2">ADF-H domain-containing protein</fullName>
    </recommendedName>
</protein>
<dbReference type="GO" id="GO:0003779">
    <property type="term" value="F:actin binding"/>
    <property type="evidence" value="ECO:0007669"/>
    <property type="project" value="InterPro"/>
</dbReference>
<evidence type="ECO:0000256" key="1">
    <source>
        <dbReference type="ARBA" id="ARBA00010055"/>
    </source>
</evidence>
<sequence>QSQTIDIPDELKQGLRKFRLARREGIAAFIAKVNKRELVIEEDTRLENISRDLEELIEELPESSPRFVVMAWIHEHSDGRKSYPLILINWTPSGSETGLMTLHASAFNLFQNLVVIAANRTVHQSIEIRDGEEGLTFDAIDALCT</sequence>
<dbReference type="PIRSF" id="PIRSF001788">
    <property type="entry name" value="GMF-beta"/>
    <property type="match status" value="1"/>
</dbReference>
<dbReference type="PANTHER" id="PTHR11249:SF2">
    <property type="entry name" value="GLIA MATURATION FACTOR"/>
    <property type="match status" value="1"/>
</dbReference>
<dbReference type="GO" id="GO:0034316">
    <property type="term" value="P:negative regulation of Arp2/3 complex-mediated actin nucleation"/>
    <property type="evidence" value="ECO:0007669"/>
    <property type="project" value="TreeGrafter"/>
</dbReference>
<name>A0A0C3Q8E2_9AGAM</name>
<evidence type="ECO:0000259" key="2">
    <source>
        <dbReference type="PROSITE" id="PS51263"/>
    </source>
</evidence>
<dbReference type="Proteomes" id="UP000054248">
    <property type="component" value="Unassembled WGS sequence"/>
</dbReference>
<dbReference type="Pfam" id="PF00241">
    <property type="entry name" value="Cofilin_ADF"/>
    <property type="match status" value="1"/>
</dbReference>
<dbReference type="PROSITE" id="PS51263">
    <property type="entry name" value="ADF_H"/>
    <property type="match status" value="1"/>
</dbReference>
<dbReference type="GO" id="GO:0071846">
    <property type="term" value="P:actin filament debranching"/>
    <property type="evidence" value="ECO:0007669"/>
    <property type="project" value="InterPro"/>
</dbReference>
<reference evidence="4" key="2">
    <citation type="submission" date="2015-01" db="EMBL/GenBank/DDBJ databases">
        <title>Evolutionary Origins and Diversification of the Mycorrhizal Mutualists.</title>
        <authorList>
            <consortium name="DOE Joint Genome Institute"/>
            <consortium name="Mycorrhizal Genomics Consortium"/>
            <person name="Kohler A."/>
            <person name="Kuo A."/>
            <person name="Nagy L.G."/>
            <person name="Floudas D."/>
            <person name="Copeland A."/>
            <person name="Barry K.W."/>
            <person name="Cichocki N."/>
            <person name="Veneault-Fourrey C."/>
            <person name="LaButti K."/>
            <person name="Lindquist E.A."/>
            <person name="Lipzen A."/>
            <person name="Lundell T."/>
            <person name="Morin E."/>
            <person name="Murat C."/>
            <person name="Riley R."/>
            <person name="Ohm R."/>
            <person name="Sun H."/>
            <person name="Tunlid A."/>
            <person name="Henrissat B."/>
            <person name="Grigoriev I.V."/>
            <person name="Hibbett D.S."/>
            <person name="Martin F."/>
        </authorList>
    </citation>
    <scope>NUCLEOTIDE SEQUENCE [LARGE SCALE GENOMIC DNA]</scope>
    <source>
        <strain evidence="4">MUT 4182</strain>
    </source>
</reference>
<dbReference type="SMART" id="SM00102">
    <property type="entry name" value="ADF"/>
    <property type="match status" value="1"/>
</dbReference>
<comment type="similarity">
    <text evidence="1">Belongs to the actin-binding proteins ADF family. GMF subfamily.</text>
</comment>
<dbReference type="PANTHER" id="PTHR11249">
    <property type="entry name" value="GLIAL FACTOR NATURATION FACTOR"/>
    <property type="match status" value="1"/>
</dbReference>
<dbReference type="STRING" id="1051891.A0A0C3Q8E2"/>
<gene>
    <name evidence="3" type="ORF">M407DRAFT_81471</name>
</gene>
<accession>A0A0C3Q8E2</accession>
<dbReference type="AlphaFoldDB" id="A0A0C3Q8E2"/>
<organism evidence="3 4">
    <name type="scientific">Tulasnella calospora MUT 4182</name>
    <dbReference type="NCBI Taxonomy" id="1051891"/>
    <lineage>
        <taxon>Eukaryota</taxon>
        <taxon>Fungi</taxon>
        <taxon>Dikarya</taxon>
        <taxon>Basidiomycota</taxon>
        <taxon>Agaricomycotina</taxon>
        <taxon>Agaricomycetes</taxon>
        <taxon>Cantharellales</taxon>
        <taxon>Tulasnellaceae</taxon>
        <taxon>Tulasnella</taxon>
    </lineage>
</organism>
<dbReference type="Gene3D" id="3.40.20.10">
    <property type="entry name" value="Severin"/>
    <property type="match status" value="1"/>
</dbReference>
<dbReference type="InterPro" id="IPR029006">
    <property type="entry name" value="ADF-H/Gelsolin-like_dom_sf"/>
</dbReference>
<dbReference type="OrthoDB" id="3919494at2759"/>